<evidence type="ECO:0000256" key="4">
    <source>
        <dbReference type="ARBA" id="ARBA00024207"/>
    </source>
</evidence>
<dbReference type="CDD" id="cd05403">
    <property type="entry name" value="NT_KNTase_like"/>
    <property type="match status" value="1"/>
</dbReference>
<dbReference type="PANTHER" id="PTHR33397:SF5">
    <property type="entry name" value="RNASE YUTE-RELATED"/>
    <property type="match status" value="1"/>
</dbReference>
<dbReference type="InterPro" id="IPR041633">
    <property type="entry name" value="Polbeta"/>
</dbReference>
<dbReference type="AlphaFoldDB" id="A0A2H5Y6L9"/>
<comment type="caution">
    <text evidence="6">The sequence shown here is derived from an EMBL/GenBank/DDBJ whole genome shotgun (WGS) entry which is preliminary data.</text>
</comment>
<name>A0A2H5Y6L9_9CHLR</name>
<dbReference type="Gene3D" id="1.20.120.580">
    <property type="entry name" value="bsu32300-like"/>
    <property type="match status" value="1"/>
</dbReference>
<dbReference type="Gene3D" id="3.30.460.10">
    <property type="entry name" value="Beta Polymerase, domain 2"/>
    <property type="match status" value="1"/>
</dbReference>
<dbReference type="EMBL" id="BEHY01000023">
    <property type="protein sequence ID" value="GBD08988.1"/>
    <property type="molecule type" value="Genomic_DNA"/>
</dbReference>
<dbReference type="PANTHER" id="PTHR33397">
    <property type="entry name" value="UPF0331 PROTEIN YUTE"/>
    <property type="match status" value="1"/>
</dbReference>
<reference evidence="7" key="1">
    <citation type="submission" date="2017-09" db="EMBL/GenBank/DDBJ databases">
        <title>Metaegenomics of thermophilic ammonia-oxidizing enrichment culture.</title>
        <authorList>
            <person name="Kato S."/>
            <person name="Suzuki K."/>
        </authorList>
    </citation>
    <scope>NUCLEOTIDE SEQUENCE [LARGE SCALE GENOMIC DNA]</scope>
</reference>
<dbReference type="GO" id="GO:0004540">
    <property type="term" value="F:RNA nuclease activity"/>
    <property type="evidence" value="ECO:0007669"/>
    <property type="project" value="InterPro"/>
</dbReference>
<evidence type="ECO:0000256" key="1">
    <source>
        <dbReference type="ARBA" id="ARBA00022649"/>
    </source>
</evidence>
<dbReference type="GO" id="GO:0016787">
    <property type="term" value="F:hydrolase activity"/>
    <property type="evidence" value="ECO:0007669"/>
    <property type="project" value="UniProtKB-KW"/>
</dbReference>
<dbReference type="Pfam" id="PF01934">
    <property type="entry name" value="HepT-like"/>
    <property type="match status" value="1"/>
</dbReference>
<dbReference type="Proteomes" id="UP000236642">
    <property type="component" value="Unassembled WGS sequence"/>
</dbReference>
<evidence type="ECO:0000313" key="7">
    <source>
        <dbReference type="Proteomes" id="UP000236642"/>
    </source>
</evidence>
<proteinExistence type="inferred from homology"/>
<comment type="similarity">
    <text evidence="4">Belongs to the HepT RNase toxin family.</text>
</comment>
<dbReference type="InterPro" id="IPR043519">
    <property type="entry name" value="NT_sf"/>
</dbReference>
<dbReference type="SUPFAM" id="SSF81301">
    <property type="entry name" value="Nucleotidyltransferase"/>
    <property type="match status" value="1"/>
</dbReference>
<evidence type="ECO:0000256" key="3">
    <source>
        <dbReference type="ARBA" id="ARBA00022801"/>
    </source>
</evidence>
<accession>A0A2H5Y6L9</accession>
<evidence type="ECO:0000256" key="2">
    <source>
        <dbReference type="ARBA" id="ARBA00022722"/>
    </source>
</evidence>
<dbReference type="InterPro" id="IPR008201">
    <property type="entry name" value="HepT-like"/>
</dbReference>
<keyword evidence="1" id="KW-1277">Toxin-antitoxin system</keyword>
<protein>
    <recommendedName>
        <fullName evidence="5">Polymerase beta nucleotidyltransferase domain-containing protein</fullName>
    </recommendedName>
</protein>
<keyword evidence="2" id="KW-0540">Nuclease</keyword>
<gene>
    <name evidence="6" type="ORF">HRbin22_01235</name>
</gene>
<sequence length="287" mass="32810">MGVKERYARLPPLPPDVIRRLEGLGTLFQRHPVRLVYLFGSIARGDPRAADVDLAVLPEEGLSFRGLYADLSLALGTDRLDLLDLRSASPVLQQEILRTGRCIFARSEGERQTFEQRVRNIAREAQIRILAQACGFQWGLQPMGLRRDFLWSALLELDRVADALEPYRVLTVHDLETDLHRRWAAERGLLAGLTLVFQIADHILVARFHHEAETYEDLLRMLWQKGVITASLYDALRGAGGFRNILVHEYIRIDPARVVEFLGKAPEAFRRFAIEIREWLARLPEEG</sequence>
<feature type="domain" description="Polymerase beta nucleotidyltransferase" evidence="5">
    <location>
        <begin position="27"/>
        <end position="108"/>
    </location>
</feature>
<evidence type="ECO:0000313" key="6">
    <source>
        <dbReference type="EMBL" id="GBD08988.1"/>
    </source>
</evidence>
<dbReference type="GO" id="GO:0110001">
    <property type="term" value="C:toxin-antitoxin complex"/>
    <property type="evidence" value="ECO:0007669"/>
    <property type="project" value="InterPro"/>
</dbReference>
<organism evidence="6 7">
    <name type="scientific">Candidatus Thermoflexus japonica</name>
    <dbReference type="NCBI Taxonomy" id="2035417"/>
    <lineage>
        <taxon>Bacteria</taxon>
        <taxon>Bacillati</taxon>
        <taxon>Chloroflexota</taxon>
        <taxon>Thermoflexia</taxon>
        <taxon>Thermoflexales</taxon>
        <taxon>Thermoflexaceae</taxon>
        <taxon>Thermoflexus</taxon>
    </lineage>
</organism>
<dbReference type="NCBIfam" id="NF047752">
    <property type="entry name" value="MntA_antitoxin"/>
    <property type="match status" value="1"/>
</dbReference>
<dbReference type="Pfam" id="PF18765">
    <property type="entry name" value="Polbeta"/>
    <property type="match status" value="1"/>
</dbReference>
<evidence type="ECO:0000259" key="5">
    <source>
        <dbReference type="Pfam" id="PF18765"/>
    </source>
</evidence>
<dbReference type="InterPro" id="IPR052379">
    <property type="entry name" value="Type_VII_TA_RNase"/>
</dbReference>
<keyword evidence="3" id="KW-0378">Hydrolase</keyword>
<dbReference type="InterPro" id="IPR037038">
    <property type="entry name" value="HepT-like_sf"/>
</dbReference>
<dbReference type="NCBIfam" id="NF047751">
    <property type="entry name" value="HepT_toxin"/>
    <property type="match status" value="1"/>
</dbReference>